<keyword evidence="2" id="KW-1185">Reference proteome</keyword>
<comment type="caution">
    <text evidence="1">The sequence shown here is derived from an EMBL/GenBank/DDBJ whole genome shotgun (WGS) entry which is preliminary data.</text>
</comment>
<dbReference type="Proteomes" id="UP000828048">
    <property type="component" value="Chromosome 5"/>
</dbReference>
<dbReference type="EMBL" id="CM037155">
    <property type="protein sequence ID" value="KAH7847712.1"/>
    <property type="molecule type" value="Genomic_DNA"/>
</dbReference>
<protein>
    <submittedName>
        <fullName evidence="1">Uncharacterized protein</fullName>
    </submittedName>
</protein>
<sequence>MVDEKSVVKQPHDFQMIVAEMASEGIKTGDNLVVAGIIDKLPSWKEFQKGINHKQKEISLKTLISRIRMEEEARSRDAQLTQEGVEHSTKVNYVSANNHNLPNDQFPKNAYMKPYKKTFKK</sequence>
<gene>
    <name evidence="1" type="ORF">Vadar_029402</name>
</gene>
<reference evidence="1 2" key="1">
    <citation type="journal article" date="2021" name="Hortic Res">
        <title>High-quality reference genome and annotation aids understanding of berry development for evergreen blueberry (Vaccinium darrowii).</title>
        <authorList>
            <person name="Yu J."/>
            <person name="Hulse-Kemp A.M."/>
            <person name="Babiker E."/>
            <person name="Staton M."/>
        </authorList>
    </citation>
    <scope>NUCLEOTIDE SEQUENCE [LARGE SCALE GENOMIC DNA]</scope>
    <source>
        <strain evidence="2">cv. NJ 8807/NJ 8810</strain>
        <tissue evidence="1">Young leaf</tissue>
    </source>
</reference>
<name>A0ACB7Y3B0_9ERIC</name>
<proteinExistence type="predicted"/>
<accession>A0ACB7Y3B0</accession>
<evidence type="ECO:0000313" key="1">
    <source>
        <dbReference type="EMBL" id="KAH7847712.1"/>
    </source>
</evidence>
<evidence type="ECO:0000313" key="2">
    <source>
        <dbReference type="Proteomes" id="UP000828048"/>
    </source>
</evidence>
<organism evidence="1 2">
    <name type="scientific">Vaccinium darrowii</name>
    <dbReference type="NCBI Taxonomy" id="229202"/>
    <lineage>
        <taxon>Eukaryota</taxon>
        <taxon>Viridiplantae</taxon>
        <taxon>Streptophyta</taxon>
        <taxon>Embryophyta</taxon>
        <taxon>Tracheophyta</taxon>
        <taxon>Spermatophyta</taxon>
        <taxon>Magnoliopsida</taxon>
        <taxon>eudicotyledons</taxon>
        <taxon>Gunneridae</taxon>
        <taxon>Pentapetalae</taxon>
        <taxon>asterids</taxon>
        <taxon>Ericales</taxon>
        <taxon>Ericaceae</taxon>
        <taxon>Vaccinioideae</taxon>
        <taxon>Vaccinieae</taxon>
        <taxon>Vaccinium</taxon>
    </lineage>
</organism>